<evidence type="ECO:0000259" key="5">
    <source>
        <dbReference type="Pfam" id="PF25876"/>
    </source>
</evidence>
<dbReference type="RefSeq" id="WP_168449351.1">
    <property type="nucleotide sequence ID" value="NZ_JAAWWK010000002.1"/>
</dbReference>
<evidence type="ECO:0000256" key="4">
    <source>
        <dbReference type="SAM" id="SignalP"/>
    </source>
</evidence>
<comment type="caution">
    <text evidence="9">The sequence shown here is derived from an EMBL/GenBank/DDBJ whole genome shotgun (WGS) entry which is preliminary data.</text>
</comment>
<dbReference type="Pfam" id="PF25967">
    <property type="entry name" value="RND-MFP_C"/>
    <property type="match status" value="1"/>
</dbReference>
<comment type="subcellular location">
    <subcellularLocation>
        <location evidence="1">Cell inner membrane</location>
        <topology evidence="1">Lipid-anchor</topology>
    </subcellularLocation>
</comment>
<dbReference type="PANTHER" id="PTHR30158">
    <property type="entry name" value="ACRA/E-RELATED COMPONENT OF DRUG EFFLUX TRANSPORTER"/>
    <property type="match status" value="1"/>
</dbReference>
<feature type="domain" description="Multidrug resistance protein MdtA-like beta-barrel" evidence="7">
    <location>
        <begin position="207"/>
        <end position="292"/>
    </location>
</feature>
<dbReference type="InterPro" id="IPR058625">
    <property type="entry name" value="MdtA-like_BSH"/>
</dbReference>
<feature type="domain" description="Multidrug resistance protein MdtA-like barrel-sandwich hybrid" evidence="6">
    <location>
        <begin position="62"/>
        <end position="196"/>
    </location>
</feature>
<evidence type="ECO:0000256" key="3">
    <source>
        <dbReference type="SAM" id="Coils"/>
    </source>
</evidence>
<sequence length="407" mass="44201">MIVARRFAFLILFGCLFAACSPPSPEARGQEEPAYKVKVVHVAPTAVPVSEVFSGRAEGSKEVEVRARVEGILLRRAYAEGEQVEAGQLLYEIDAAPFEVALSRAQAQLAQAQASLAAAQRRWDRSTELIRKNAISQRDRDDAQSELEMAKATVQLAQSEVRAAQISLDYCKVRAPISGITSRERVSEGSLVGPNNNVLTTITQMDPIWINMSLPDKIVILLRRMIKDGELAYDASQKSLKIETDTGDFHSYRGQVNFSDSAIDRRTGTVQYRATVPNPDGGLIPGQFVRVHFMGLYSADSIALPERAILQGPSGSFVYVVNAEQRAEPRPVVVGLEVDGGLIIDSGLQAGDRVVVDGMVRIRPGSLLDWDEVPGLQFAQHPNSLPGYSPGATDALMATTLVEGSAR</sequence>
<dbReference type="Proteomes" id="UP000765845">
    <property type="component" value="Unassembled WGS sequence"/>
</dbReference>
<evidence type="ECO:0000313" key="10">
    <source>
        <dbReference type="Proteomes" id="UP000765845"/>
    </source>
</evidence>
<feature type="chain" id="PRO_5045932319" evidence="4">
    <location>
        <begin position="19"/>
        <end position="407"/>
    </location>
</feature>
<proteinExistence type="inferred from homology"/>
<feature type="domain" description="Multidrug resistance protein MdtA-like C-terminal permuted SH3" evidence="8">
    <location>
        <begin position="302"/>
        <end position="359"/>
    </location>
</feature>
<name>A0ABX1GCZ5_9GAMM</name>
<dbReference type="EMBL" id="JAAWWK010000002">
    <property type="protein sequence ID" value="NKI16801.1"/>
    <property type="molecule type" value="Genomic_DNA"/>
</dbReference>
<keyword evidence="4" id="KW-0732">Signal</keyword>
<dbReference type="InterPro" id="IPR058626">
    <property type="entry name" value="MdtA-like_b-barrel"/>
</dbReference>
<dbReference type="NCBIfam" id="TIGR01730">
    <property type="entry name" value="RND_mfp"/>
    <property type="match status" value="1"/>
</dbReference>
<dbReference type="Pfam" id="PF25917">
    <property type="entry name" value="BSH_RND"/>
    <property type="match status" value="1"/>
</dbReference>
<feature type="domain" description="Multidrug resistance protein MdtA-like alpha-helical hairpin" evidence="5">
    <location>
        <begin position="102"/>
        <end position="170"/>
    </location>
</feature>
<keyword evidence="3" id="KW-0175">Coiled coil</keyword>
<protein>
    <submittedName>
        <fullName evidence="9">Efflux RND transporter periplasmic adaptor subunit</fullName>
    </submittedName>
</protein>
<evidence type="ECO:0000313" key="9">
    <source>
        <dbReference type="EMBL" id="NKI16801.1"/>
    </source>
</evidence>
<dbReference type="SUPFAM" id="SSF111369">
    <property type="entry name" value="HlyD-like secretion proteins"/>
    <property type="match status" value="1"/>
</dbReference>
<evidence type="ECO:0000259" key="8">
    <source>
        <dbReference type="Pfam" id="PF25967"/>
    </source>
</evidence>
<dbReference type="Gene3D" id="2.40.30.170">
    <property type="match status" value="1"/>
</dbReference>
<organism evidence="9 10">
    <name type="scientific">Spongiibacter thalassae</name>
    <dbReference type="NCBI Taxonomy" id="2721624"/>
    <lineage>
        <taxon>Bacteria</taxon>
        <taxon>Pseudomonadati</taxon>
        <taxon>Pseudomonadota</taxon>
        <taxon>Gammaproteobacteria</taxon>
        <taxon>Cellvibrionales</taxon>
        <taxon>Spongiibacteraceae</taxon>
        <taxon>Spongiibacter</taxon>
    </lineage>
</organism>
<evidence type="ECO:0000259" key="7">
    <source>
        <dbReference type="Pfam" id="PF25944"/>
    </source>
</evidence>
<keyword evidence="10" id="KW-1185">Reference proteome</keyword>
<dbReference type="InterPro" id="IPR006143">
    <property type="entry name" value="RND_pump_MFP"/>
</dbReference>
<dbReference type="InterPro" id="IPR058627">
    <property type="entry name" value="MdtA-like_C"/>
</dbReference>
<dbReference type="Gene3D" id="1.10.287.470">
    <property type="entry name" value="Helix hairpin bin"/>
    <property type="match status" value="1"/>
</dbReference>
<feature type="coiled-coil region" evidence="3">
    <location>
        <begin position="102"/>
        <end position="160"/>
    </location>
</feature>
<accession>A0ABX1GCZ5</accession>
<feature type="signal peptide" evidence="4">
    <location>
        <begin position="1"/>
        <end position="18"/>
    </location>
</feature>
<dbReference type="InterPro" id="IPR058624">
    <property type="entry name" value="MdtA-like_HH"/>
</dbReference>
<evidence type="ECO:0000256" key="2">
    <source>
        <dbReference type="ARBA" id="ARBA00009477"/>
    </source>
</evidence>
<comment type="similarity">
    <text evidence="2">Belongs to the membrane fusion protein (MFP) (TC 8.A.1) family.</text>
</comment>
<dbReference type="Pfam" id="PF25876">
    <property type="entry name" value="HH_MFP_RND"/>
    <property type="match status" value="1"/>
</dbReference>
<evidence type="ECO:0000256" key="1">
    <source>
        <dbReference type="ARBA" id="ARBA00004519"/>
    </source>
</evidence>
<evidence type="ECO:0000259" key="6">
    <source>
        <dbReference type="Pfam" id="PF25917"/>
    </source>
</evidence>
<reference evidence="9 10" key="1">
    <citation type="submission" date="2020-04" db="EMBL/GenBank/DDBJ databases">
        <authorList>
            <person name="Yoon J."/>
        </authorList>
    </citation>
    <scope>NUCLEOTIDE SEQUENCE [LARGE SCALE GENOMIC DNA]</scope>
    <source>
        <strain evidence="9 10">KMU-166</strain>
    </source>
</reference>
<dbReference type="Gene3D" id="2.40.50.100">
    <property type="match status" value="1"/>
</dbReference>
<dbReference type="Pfam" id="PF25944">
    <property type="entry name" value="Beta-barrel_RND"/>
    <property type="match status" value="1"/>
</dbReference>
<gene>
    <name evidence="9" type="ORF">HCU74_05120</name>
</gene>
<dbReference type="Gene3D" id="2.40.420.20">
    <property type="match status" value="1"/>
</dbReference>
<dbReference type="PROSITE" id="PS51257">
    <property type="entry name" value="PROKAR_LIPOPROTEIN"/>
    <property type="match status" value="1"/>
</dbReference>